<feature type="coiled-coil region" evidence="1">
    <location>
        <begin position="53"/>
        <end position="112"/>
    </location>
</feature>
<dbReference type="Proteomes" id="UP000824088">
    <property type="component" value="Unassembled WGS sequence"/>
</dbReference>
<gene>
    <name evidence="2" type="ORF">IAD51_02205</name>
</gene>
<comment type="caution">
    <text evidence="2">The sequence shown here is derived from an EMBL/GenBank/DDBJ whole genome shotgun (WGS) entry which is preliminary data.</text>
</comment>
<evidence type="ECO:0000256" key="1">
    <source>
        <dbReference type="SAM" id="Coils"/>
    </source>
</evidence>
<reference evidence="2" key="2">
    <citation type="journal article" date="2021" name="PeerJ">
        <title>Extensive microbial diversity within the chicken gut microbiome revealed by metagenomics and culture.</title>
        <authorList>
            <person name="Gilroy R."/>
            <person name="Ravi A."/>
            <person name="Getino M."/>
            <person name="Pursley I."/>
            <person name="Horton D.L."/>
            <person name="Alikhan N.F."/>
            <person name="Baker D."/>
            <person name="Gharbi K."/>
            <person name="Hall N."/>
            <person name="Watson M."/>
            <person name="Adriaenssens E.M."/>
            <person name="Foster-Nyarko E."/>
            <person name="Jarju S."/>
            <person name="Secka A."/>
            <person name="Antonio M."/>
            <person name="Oren A."/>
            <person name="Chaudhuri R.R."/>
            <person name="La Ragione R."/>
            <person name="Hildebrand F."/>
            <person name="Pallen M.J."/>
        </authorList>
    </citation>
    <scope>NUCLEOTIDE SEQUENCE</scope>
    <source>
        <strain evidence="2">1063</strain>
    </source>
</reference>
<name>A0A9D1L2M6_9FIRM</name>
<reference evidence="2" key="1">
    <citation type="submission" date="2020-10" db="EMBL/GenBank/DDBJ databases">
        <authorList>
            <person name="Gilroy R."/>
        </authorList>
    </citation>
    <scope>NUCLEOTIDE SEQUENCE</scope>
    <source>
        <strain evidence="2">1063</strain>
    </source>
</reference>
<evidence type="ECO:0008006" key="4">
    <source>
        <dbReference type="Google" id="ProtNLM"/>
    </source>
</evidence>
<sequence length="149" mass="17063">METIDMLINEIESEILKAKRATFSTTDIVLNRQVMLDLVTRFRASYPIVLKEAEQIKKERDDILAKAEAYANKTMDAAEENARALMSETEVLRKASEAAEAMRAEAEENYRKMDYQARSLAFNILDSAEKTIKEGLNTIADRKRKLIEE</sequence>
<accession>A0A9D1L2M6</accession>
<proteinExistence type="predicted"/>
<evidence type="ECO:0000313" key="3">
    <source>
        <dbReference type="Proteomes" id="UP000824088"/>
    </source>
</evidence>
<organism evidence="2 3">
    <name type="scientific">Candidatus Limadaptatus stercorigallinarum</name>
    <dbReference type="NCBI Taxonomy" id="2840845"/>
    <lineage>
        <taxon>Bacteria</taxon>
        <taxon>Bacillati</taxon>
        <taxon>Bacillota</taxon>
        <taxon>Clostridia</taxon>
        <taxon>Eubacteriales</taxon>
        <taxon>Candidatus Limadaptatus</taxon>
    </lineage>
</organism>
<protein>
    <recommendedName>
        <fullName evidence="4">ATPase</fullName>
    </recommendedName>
</protein>
<evidence type="ECO:0000313" key="2">
    <source>
        <dbReference type="EMBL" id="HIU21038.1"/>
    </source>
</evidence>
<dbReference type="EMBL" id="DVMN01000038">
    <property type="protein sequence ID" value="HIU21038.1"/>
    <property type="molecule type" value="Genomic_DNA"/>
</dbReference>
<dbReference type="AlphaFoldDB" id="A0A9D1L2M6"/>
<keyword evidence="1" id="KW-0175">Coiled coil</keyword>